<organism evidence="2">
    <name type="scientific">Serratia symbiotica SCt-VLC</name>
    <dbReference type="NCBI Taxonomy" id="1347341"/>
    <lineage>
        <taxon>Bacteria</taxon>
        <taxon>Pseudomonadati</taxon>
        <taxon>Pseudomonadota</taxon>
        <taxon>Gammaproteobacteria</taxon>
        <taxon>Enterobacterales</taxon>
        <taxon>Yersiniaceae</taxon>
        <taxon>Serratia</taxon>
        <taxon>Serratia symbiotica</taxon>
    </lineage>
</organism>
<keyword evidence="1" id="KW-1133">Transmembrane helix</keyword>
<proteinExistence type="predicted"/>
<dbReference type="PIRSF" id="PIRSF020653">
    <property type="entry name" value="UCP020653"/>
    <property type="match status" value="1"/>
</dbReference>
<accession>A0A068RDI8</accession>
<reference evidence="2" key="2">
    <citation type="journal article" date="2014" name="Genome Biol. Evol.">
        <title>Settling down: the genome of Serratia symbiotica from the aphid Cinara tujafilina zooms in on the process of accommodation to a cooperative intracellular life.</title>
        <authorList>
            <person name="Manzano-Marin A."/>
            <person name="Latorre A."/>
        </authorList>
    </citation>
    <scope>NUCLEOTIDE SEQUENCE</scope>
    <source>
        <strain evidence="2">SCt-VLC</strain>
    </source>
</reference>
<gene>
    <name evidence="2" type="primary">cptA</name>
    <name evidence="2" type="ORF">SCTVLC_2371</name>
</gene>
<evidence type="ECO:0000313" key="2">
    <source>
        <dbReference type="EMBL" id="CDG49015.1"/>
    </source>
</evidence>
<dbReference type="AlphaFoldDB" id="A0A068RDI8"/>
<dbReference type="EMBL" id="FR904241">
    <property type="protein sequence ID" value="CDG49015.1"/>
    <property type="molecule type" value="Genomic_DNA"/>
</dbReference>
<name>A0A068RDI8_9GAMM</name>
<evidence type="ECO:0000256" key="1">
    <source>
        <dbReference type="SAM" id="Phobius"/>
    </source>
</evidence>
<dbReference type="Pfam" id="PF07254">
    <property type="entry name" value="Cpta_toxin"/>
    <property type="match status" value="1"/>
</dbReference>
<sequence length="140" mass="16746">MAQWRCDVRISRRTQLFSLLTHGVLVLLILISPWPAGYEPIWLVLLILVVFQGIRSQKRLAAVQGELLLLADWRINWHGREWRLVKKPWMPDYGILLTLHPMEGNKYQRLWLVLDNMEGEEWRYLRQRLLYPPVSDDEET</sequence>
<feature type="transmembrane region" description="Helical" evidence="1">
    <location>
        <begin position="16"/>
        <end position="34"/>
    </location>
</feature>
<dbReference type="OrthoDB" id="7060796at2"/>
<protein>
    <submittedName>
        <fullName evidence="2">Toxin CptA</fullName>
    </submittedName>
</protein>
<dbReference type="InterPro" id="IPR009883">
    <property type="entry name" value="YgfX"/>
</dbReference>
<reference evidence="2" key="1">
    <citation type="submission" date="2013-06" db="EMBL/GenBank/DDBJ databases">
        <authorList>
            <person name="Mazano-Marin A."/>
        </authorList>
    </citation>
    <scope>NUCLEOTIDE SEQUENCE</scope>
    <source>
        <strain evidence="2">SCt-VLC</strain>
    </source>
</reference>
<keyword evidence="1" id="KW-0472">Membrane</keyword>
<keyword evidence="1" id="KW-0812">Transmembrane</keyword>
<dbReference type="RefSeq" id="WP_061770996.1">
    <property type="nucleotide sequence ID" value="NZ_FR904241.1"/>
</dbReference>